<dbReference type="PANTHER" id="PTHR33337">
    <property type="entry name" value="GFA DOMAIN-CONTAINING PROTEIN"/>
    <property type="match status" value="1"/>
</dbReference>
<dbReference type="Proteomes" id="UP001215712">
    <property type="component" value="Unassembled WGS sequence"/>
</dbReference>
<dbReference type="PANTHER" id="PTHR33337:SF40">
    <property type="entry name" value="CENP-V_GFA DOMAIN-CONTAINING PROTEIN-RELATED"/>
    <property type="match status" value="1"/>
</dbReference>
<organism evidence="6 7">
    <name type="scientific">Penicillium malachiteum</name>
    <dbReference type="NCBI Taxonomy" id="1324776"/>
    <lineage>
        <taxon>Eukaryota</taxon>
        <taxon>Fungi</taxon>
        <taxon>Dikarya</taxon>
        <taxon>Ascomycota</taxon>
        <taxon>Pezizomycotina</taxon>
        <taxon>Eurotiomycetes</taxon>
        <taxon>Eurotiomycetidae</taxon>
        <taxon>Eurotiales</taxon>
        <taxon>Aspergillaceae</taxon>
        <taxon>Penicillium</taxon>
    </lineage>
</organism>
<gene>
    <name evidence="6" type="ORF">N7493_008298</name>
</gene>
<accession>A0AAD6HHD3</accession>
<keyword evidence="2" id="KW-0479">Metal-binding</keyword>
<comment type="caution">
    <text evidence="6">The sequence shown here is derived from an EMBL/GenBank/DDBJ whole genome shotgun (WGS) entry which is preliminary data.</text>
</comment>
<protein>
    <recommendedName>
        <fullName evidence="5">CENP-V/GFA domain-containing protein</fullName>
    </recommendedName>
</protein>
<feature type="domain" description="CENP-V/GFA" evidence="5">
    <location>
        <begin position="2"/>
        <end position="117"/>
    </location>
</feature>
<evidence type="ECO:0000256" key="3">
    <source>
        <dbReference type="ARBA" id="ARBA00022833"/>
    </source>
</evidence>
<evidence type="ECO:0000256" key="2">
    <source>
        <dbReference type="ARBA" id="ARBA00022723"/>
    </source>
</evidence>
<dbReference type="Gene3D" id="3.90.1590.10">
    <property type="entry name" value="glutathione-dependent formaldehyde- activating enzyme (gfa)"/>
    <property type="match status" value="1"/>
</dbReference>
<comment type="similarity">
    <text evidence="1">Belongs to the Gfa family.</text>
</comment>
<dbReference type="EMBL" id="JAQJAN010000012">
    <property type="protein sequence ID" value="KAJ5716387.1"/>
    <property type="molecule type" value="Genomic_DNA"/>
</dbReference>
<keyword evidence="4" id="KW-0456">Lyase</keyword>
<dbReference type="InterPro" id="IPR006913">
    <property type="entry name" value="CENP-V/GFA"/>
</dbReference>
<dbReference type="AlphaFoldDB" id="A0AAD6HHD3"/>
<sequence length="131" mass="14381">MASGSCACQYIKYTSSTAPSKLVNCHCTTCRKQSGAPYQAFLHFPAKSIKWEVEPTAWKSSETASRTFCPRCGSTMSMSLNAFPDFVGIVAGTIDDDKLVPPASAHIFLEDKASWYELPADGTSRWQTWGQ</sequence>
<dbReference type="PROSITE" id="PS51891">
    <property type="entry name" value="CENP_V_GFA"/>
    <property type="match status" value="1"/>
</dbReference>
<proteinExistence type="inferred from homology"/>
<dbReference type="SUPFAM" id="SSF51316">
    <property type="entry name" value="Mss4-like"/>
    <property type="match status" value="1"/>
</dbReference>
<evidence type="ECO:0000256" key="1">
    <source>
        <dbReference type="ARBA" id="ARBA00005495"/>
    </source>
</evidence>
<reference evidence="6" key="1">
    <citation type="journal article" date="2023" name="IMA Fungus">
        <title>Comparative genomic study of the Penicillium genus elucidates a diverse pangenome and 15 lateral gene transfer events.</title>
        <authorList>
            <person name="Petersen C."/>
            <person name="Sorensen T."/>
            <person name="Nielsen M.R."/>
            <person name="Sondergaard T.E."/>
            <person name="Sorensen J.L."/>
            <person name="Fitzpatrick D.A."/>
            <person name="Frisvad J.C."/>
            <person name="Nielsen K.L."/>
        </authorList>
    </citation>
    <scope>NUCLEOTIDE SEQUENCE</scope>
    <source>
        <strain evidence="6">IBT 17514</strain>
    </source>
</reference>
<evidence type="ECO:0000313" key="7">
    <source>
        <dbReference type="Proteomes" id="UP001215712"/>
    </source>
</evidence>
<dbReference type="Pfam" id="PF04828">
    <property type="entry name" value="GFA"/>
    <property type="match status" value="1"/>
</dbReference>
<keyword evidence="3" id="KW-0862">Zinc</keyword>
<name>A0AAD6HHD3_9EURO</name>
<reference evidence="6" key="2">
    <citation type="submission" date="2023-01" db="EMBL/GenBank/DDBJ databases">
        <authorList>
            <person name="Petersen C."/>
        </authorList>
    </citation>
    <scope>NUCLEOTIDE SEQUENCE</scope>
    <source>
        <strain evidence="6">IBT 17514</strain>
    </source>
</reference>
<dbReference type="GO" id="GO:0046872">
    <property type="term" value="F:metal ion binding"/>
    <property type="evidence" value="ECO:0007669"/>
    <property type="project" value="UniProtKB-KW"/>
</dbReference>
<evidence type="ECO:0000259" key="5">
    <source>
        <dbReference type="PROSITE" id="PS51891"/>
    </source>
</evidence>
<dbReference type="GO" id="GO:0016846">
    <property type="term" value="F:carbon-sulfur lyase activity"/>
    <property type="evidence" value="ECO:0007669"/>
    <property type="project" value="InterPro"/>
</dbReference>
<evidence type="ECO:0000256" key="4">
    <source>
        <dbReference type="ARBA" id="ARBA00023239"/>
    </source>
</evidence>
<dbReference type="InterPro" id="IPR011057">
    <property type="entry name" value="Mss4-like_sf"/>
</dbReference>
<evidence type="ECO:0000313" key="6">
    <source>
        <dbReference type="EMBL" id="KAJ5716387.1"/>
    </source>
</evidence>
<keyword evidence="7" id="KW-1185">Reference proteome</keyword>